<reference evidence="1 2" key="1">
    <citation type="submission" date="2016-12" db="EMBL/GenBank/DDBJ databases">
        <title>Amycolatopsis keratiniphila subsp. keratiniphila genome sequencing and assembly.</title>
        <authorList>
            <person name="Mayilraj S."/>
            <person name="Kaur N."/>
        </authorList>
    </citation>
    <scope>NUCLEOTIDE SEQUENCE [LARGE SCALE GENOMIC DNA]</scope>
    <source>
        <strain evidence="1 2">DSM 44409</strain>
    </source>
</reference>
<dbReference type="Proteomes" id="UP000076660">
    <property type="component" value="Unassembled WGS sequence"/>
</dbReference>
<comment type="caution">
    <text evidence="1">The sequence shown here is derived from an EMBL/GenBank/DDBJ whole genome shotgun (WGS) entry which is preliminary data.</text>
</comment>
<dbReference type="RefSeq" id="WP_063275887.1">
    <property type="nucleotide sequence ID" value="NZ_LQMT02000042.1"/>
</dbReference>
<dbReference type="OrthoDB" id="4263686at2"/>
<sequence>MTCAPRPREDLTTVIRQATAQWARRHNAEAPLPDFAAYLADNVQHRVIDPLFADSRAYLAALEVDNAVLADETARLGEALKAQTLAAETAVAELAQYRSTTPELDERTPA</sequence>
<gene>
    <name evidence="1" type="ORF">AVR91_0238575</name>
</gene>
<evidence type="ECO:0000313" key="1">
    <source>
        <dbReference type="EMBL" id="ONF62272.1"/>
    </source>
</evidence>
<protein>
    <submittedName>
        <fullName evidence="1">Uncharacterized protein</fullName>
    </submittedName>
</protein>
<accession>A0A1W2LI28</accession>
<dbReference type="AlphaFoldDB" id="A0A1W2LI28"/>
<proteinExistence type="predicted"/>
<evidence type="ECO:0000313" key="2">
    <source>
        <dbReference type="Proteomes" id="UP000076660"/>
    </source>
</evidence>
<dbReference type="EMBL" id="LQMT02000042">
    <property type="protein sequence ID" value="ONF62272.1"/>
    <property type="molecule type" value="Genomic_DNA"/>
</dbReference>
<organism evidence="1 2">
    <name type="scientific">Amycolatopsis keratiniphila subsp. keratiniphila</name>
    <dbReference type="NCBI Taxonomy" id="227715"/>
    <lineage>
        <taxon>Bacteria</taxon>
        <taxon>Bacillati</taxon>
        <taxon>Actinomycetota</taxon>
        <taxon>Actinomycetes</taxon>
        <taxon>Pseudonocardiales</taxon>
        <taxon>Pseudonocardiaceae</taxon>
        <taxon>Amycolatopsis</taxon>
        <taxon>Amycolatopsis japonica group</taxon>
    </lineage>
</organism>
<name>A0A1W2LI28_9PSEU</name>